<reference evidence="2" key="2">
    <citation type="journal article" date="2021" name="PeerJ">
        <title>Extensive microbial diversity within the chicken gut microbiome revealed by metagenomics and culture.</title>
        <authorList>
            <person name="Gilroy R."/>
            <person name="Ravi A."/>
            <person name="Getino M."/>
            <person name="Pursley I."/>
            <person name="Horton D.L."/>
            <person name="Alikhan N.F."/>
            <person name="Baker D."/>
            <person name="Gharbi K."/>
            <person name="Hall N."/>
            <person name="Watson M."/>
            <person name="Adriaenssens E.M."/>
            <person name="Foster-Nyarko E."/>
            <person name="Jarju S."/>
            <person name="Secka A."/>
            <person name="Antonio M."/>
            <person name="Oren A."/>
            <person name="Chaudhuri R.R."/>
            <person name="La Ragione R."/>
            <person name="Hildebrand F."/>
            <person name="Pallen M.J."/>
        </authorList>
    </citation>
    <scope>NUCLEOTIDE SEQUENCE</scope>
    <source>
        <strain evidence="2">CHK55-1828</strain>
    </source>
</reference>
<keyword evidence="1" id="KW-0812">Transmembrane</keyword>
<evidence type="ECO:0000313" key="3">
    <source>
        <dbReference type="EMBL" id="MBM6735703.1"/>
    </source>
</evidence>
<dbReference type="Pfam" id="PF03929">
    <property type="entry name" value="PepSY_TM"/>
    <property type="match status" value="1"/>
</dbReference>
<evidence type="ECO:0000313" key="5">
    <source>
        <dbReference type="Proteomes" id="UP000766986"/>
    </source>
</evidence>
<accession>A0A921HYZ3</accession>
<evidence type="ECO:0000313" key="4">
    <source>
        <dbReference type="Proteomes" id="UP000717835"/>
    </source>
</evidence>
<dbReference type="EMBL" id="JACLYZ010000025">
    <property type="protein sequence ID" value="MBM6735703.1"/>
    <property type="molecule type" value="Genomic_DNA"/>
</dbReference>
<comment type="caution">
    <text evidence="2">The sequence shown here is derived from an EMBL/GenBank/DDBJ whole genome shotgun (WGS) entry which is preliminary data.</text>
</comment>
<dbReference type="PANTHER" id="PTHR34219">
    <property type="entry name" value="IRON-REGULATED INNER MEMBRANE PROTEIN-RELATED"/>
    <property type="match status" value="1"/>
</dbReference>
<protein>
    <submittedName>
        <fullName evidence="2">PepSY domain-containing protein</fullName>
    </submittedName>
</protein>
<evidence type="ECO:0000313" key="2">
    <source>
        <dbReference type="EMBL" id="HJF92852.1"/>
    </source>
</evidence>
<sequence>MKKTVRNIHLWLSVPFGLIIMLTCFSGAMLVFEKEVTQWLRPEVFHVDPQGRQPLPMDEVVRRVSATLPIDVQVTGVTVFPDKGKAWQLPLSKPSRASVYVDPYTGEVTGSAERLPFFSTMFRLHRWLLDSRPSGDGVFWGKVVVGVSTLLFVFVLVSGVIIWWPRTRKALKNSLKIAVRKGWRRFWYGLHVAGGMYALLLLLVMALTGLTWSFSWYQTGFYTLFGVEMKPSMGHGNAAMNASSKGGDGKRHGKKEHAGAGTFERYAHWQEVYDALAASHPGSREISIADGSASVTANRFGNVRGVDRYQFDPRTGRLTGSTLYQDLDGSGKIRGWIYSVHVGSWGGLLTRILWFLAALLGATLPLTGYYLWIKRIGRKRPAA</sequence>
<evidence type="ECO:0000256" key="1">
    <source>
        <dbReference type="SAM" id="Phobius"/>
    </source>
</evidence>
<dbReference type="Proteomes" id="UP000717835">
    <property type="component" value="Unassembled WGS sequence"/>
</dbReference>
<dbReference type="EMBL" id="DYVX01000086">
    <property type="protein sequence ID" value="HJF92852.1"/>
    <property type="molecule type" value="Genomic_DNA"/>
</dbReference>
<dbReference type="Proteomes" id="UP000766986">
    <property type="component" value="Unassembled WGS sequence"/>
</dbReference>
<proteinExistence type="predicted"/>
<dbReference type="RefSeq" id="WP_022019481.1">
    <property type="nucleotide sequence ID" value="NZ_CAWVFH010000005.1"/>
</dbReference>
<organism evidence="2 4">
    <name type="scientific">Mediterranea massiliensis</name>
    <dbReference type="NCBI Taxonomy" id="1841865"/>
    <lineage>
        <taxon>Bacteria</taxon>
        <taxon>Pseudomonadati</taxon>
        <taxon>Bacteroidota</taxon>
        <taxon>Bacteroidia</taxon>
        <taxon>Bacteroidales</taxon>
        <taxon>Bacteroidaceae</taxon>
        <taxon>Mediterranea</taxon>
    </lineage>
</organism>
<dbReference type="PANTHER" id="PTHR34219:SF3">
    <property type="entry name" value="BLL7967 PROTEIN"/>
    <property type="match status" value="1"/>
</dbReference>
<dbReference type="AlphaFoldDB" id="A0A921HYZ3"/>
<dbReference type="InterPro" id="IPR005625">
    <property type="entry name" value="PepSY-ass_TM"/>
</dbReference>
<reference evidence="3" key="1">
    <citation type="submission" date="2020-08" db="EMBL/GenBank/DDBJ databases">
        <authorList>
            <person name="Cejkova D."/>
            <person name="Kubasova T."/>
            <person name="Jahodarova E."/>
            <person name="Rychlik I."/>
        </authorList>
    </citation>
    <scope>NUCLEOTIDE SEQUENCE</scope>
    <source>
        <strain evidence="3">An772</strain>
    </source>
</reference>
<feature type="transmembrane region" description="Helical" evidence="1">
    <location>
        <begin position="12"/>
        <end position="32"/>
    </location>
</feature>
<reference evidence="3 5" key="3">
    <citation type="journal article" date="2021" name="Sci. Rep.">
        <title>The distribution of antibiotic resistance genes in chicken gut microbiota commensals.</title>
        <authorList>
            <person name="Juricova H."/>
            <person name="Matiasovicova J."/>
            <person name="Kubasova T."/>
            <person name="Cejkova D."/>
            <person name="Rychlik I."/>
        </authorList>
    </citation>
    <scope>NUCLEOTIDE SEQUENCE [LARGE SCALE GENOMIC DNA]</scope>
    <source>
        <strain evidence="3 5">An772</strain>
    </source>
</reference>
<feature type="transmembrane region" description="Helical" evidence="1">
    <location>
        <begin position="139"/>
        <end position="165"/>
    </location>
</feature>
<keyword evidence="5" id="KW-1185">Reference proteome</keyword>
<keyword evidence="1" id="KW-1133">Transmembrane helix</keyword>
<name>A0A921HYZ3_9BACT</name>
<feature type="transmembrane region" description="Helical" evidence="1">
    <location>
        <begin position="352"/>
        <end position="372"/>
    </location>
</feature>
<reference evidence="2" key="4">
    <citation type="submission" date="2021-09" db="EMBL/GenBank/DDBJ databases">
        <authorList>
            <person name="Gilroy R."/>
        </authorList>
    </citation>
    <scope>NUCLEOTIDE SEQUENCE</scope>
    <source>
        <strain evidence="2">CHK55-1828</strain>
    </source>
</reference>
<keyword evidence="1" id="KW-0472">Membrane</keyword>
<feature type="transmembrane region" description="Helical" evidence="1">
    <location>
        <begin position="186"/>
        <end position="214"/>
    </location>
</feature>
<gene>
    <name evidence="3" type="ORF">H7U35_10810</name>
    <name evidence="2" type="ORF">K8W02_10805</name>
</gene>
<dbReference type="OrthoDB" id="111691at2"/>